<evidence type="ECO:0000259" key="1">
    <source>
        <dbReference type="Pfam" id="PF12804"/>
    </source>
</evidence>
<dbReference type="PANTHER" id="PTHR43777:SF1">
    <property type="entry name" value="MOLYBDENUM COFACTOR CYTIDYLYLTRANSFERASE"/>
    <property type="match status" value="1"/>
</dbReference>
<evidence type="ECO:0000313" key="3">
    <source>
        <dbReference type="Proteomes" id="UP000183180"/>
    </source>
</evidence>
<dbReference type="InterPro" id="IPR029044">
    <property type="entry name" value="Nucleotide-diphossugar_trans"/>
</dbReference>
<accession>A0A1H2J7Z3</accession>
<organism evidence="2 3">
    <name type="scientific">Gordonia westfalica</name>
    <dbReference type="NCBI Taxonomy" id="158898"/>
    <lineage>
        <taxon>Bacteria</taxon>
        <taxon>Bacillati</taxon>
        <taxon>Actinomycetota</taxon>
        <taxon>Actinomycetes</taxon>
        <taxon>Mycobacteriales</taxon>
        <taxon>Gordoniaceae</taxon>
        <taxon>Gordonia</taxon>
    </lineage>
</organism>
<dbReference type="PANTHER" id="PTHR43777">
    <property type="entry name" value="MOLYBDENUM COFACTOR CYTIDYLYLTRANSFERASE"/>
    <property type="match status" value="1"/>
</dbReference>
<dbReference type="Gene3D" id="3.90.550.10">
    <property type="entry name" value="Spore Coat Polysaccharide Biosynthesis Protein SpsA, Chain A"/>
    <property type="match status" value="1"/>
</dbReference>
<dbReference type="GO" id="GO:0016779">
    <property type="term" value="F:nucleotidyltransferase activity"/>
    <property type="evidence" value="ECO:0007669"/>
    <property type="project" value="UniProtKB-ARBA"/>
</dbReference>
<dbReference type="CDD" id="cd04182">
    <property type="entry name" value="GT_2_like_f"/>
    <property type="match status" value="1"/>
</dbReference>
<sequence length="195" mass="19925">MEDGAVNALPQDGATGRVLGVVLAAGAGTRYGMPKILADGGAWLRTATDALRAGGCDDIAVTMGAAVVEPPAGACALIVDDWTEGVGASVSAALAWASGRRGVGGAALTVVDTPDVGPDVVRRILEAAEGRRERLVRAVFDGRPGHPVYIGADHFDPALEVIRGDVGAQRYLRDRPVISVECGDLASGRDVDTKG</sequence>
<dbReference type="Pfam" id="PF12804">
    <property type="entry name" value="NTP_transf_3"/>
    <property type="match status" value="1"/>
</dbReference>
<dbReference type="STRING" id="158898.SAMN04488548_1341842"/>
<reference evidence="2 3" key="1">
    <citation type="submission" date="2016-10" db="EMBL/GenBank/DDBJ databases">
        <authorList>
            <person name="de Groot N.N."/>
        </authorList>
    </citation>
    <scope>NUCLEOTIDE SEQUENCE [LARGE SCALE GENOMIC DNA]</scope>
    <source>
        <strain evidence="2 3">DSM 44215</strain>
    </source>
</reference>
<dbReference type="SUPFAM" id="SSF53448">
    <property type="entry name" value="Nucleotide-diphospho-sugar transferases"/>
    <property type="match status" value="1"/>
</dbReference>
<name>A0A1H2J7Z3_9ACTN</name>
<proteinExistence type="predicted"/>
<gene>
    <name evidence="2" type="ORF">SAMN04488548_1341842</name>
</gene>
<dbReference type="InterPro" id="IPR025877">
    <property type="entry name" value="MobA-like_NTP_Trfase"/>
</dbReference>
<dbReference type="RefSeq" id="WP_074850156.1">
    <property type="nucleotide sequence ID" value="NZ_FNLM01000034.1"/>
</dbReference>
<dbReference type="OrthoDB" id="4427994at2"/>
<dbReference type="AlphaFoldDB" id="A0A1H2J7Z3"/>
<evidence type="ECO:0000313" key="2">
    <source>
        <dbReference type="EMBL" id="SDU52583.1"/>
    </source>
</evidence>
<feature type="domain" description="MobA-like NTP transferase" evidence="1">
    <location>
        <begin position="20"/>
        <end position="174"/>
    </location>
</feature>
<dbReference type="EMBL" id="FNLM01000034">
    <property type="protein sequence ID" value="SDU52583.1"/>
    <property type="molecule type" value="Genomic_DNA"/>
</dbReference>
<dbReference type="Proteomes" id="UP000183180">
    <property type="component" value="Unassembled WGS sequence"/>
</dbReference>
<protein>
    <submittedName>
        <fullName evidence="2">Nicotine blue oxidoreductase</fullName>
    </submittedName>
</protein>